<name>A0ABT4J3X0_9RHOB</name>
<dbReference type="EMBL" id="JAPTYD010000009">
    <property type="protein sequence ID" value="MCZ0961814.1"/>
    <property type="molecule type" value="Genomic_DNA"/>
</dbReference>
<evidence type="ECO:0000313" key="1">
    <source>
        <dbReference type="EMBL" id="MCZ0961814.1"/>
    </source>
</evidence>
<gene>
    <name evidence="1" type="ORF">OU682_09310</name>
</gene>
<keyword evidence="2" id="KW-1185">Reference proteome</keyword>
<sequence length="100" mass="10431">MKQQLAAILISVLPVAAWSSSDEAWEEFRAAVDQSCRALIEAPAGVDIAVAVNPFGSESYGAALVTIGNEDGQDRMICIHDKATGKAELTAPFPDAAAAQ</sequence>
<evidence type="ECO:0000313" key="2">
    <source>
        <dbReference type="Proteomes" id="UP001149822"/>
    </source>
</evidence>
<proteinExistence type="predicted"/>
<reference evidence="1" key="1">
    <citation type="submission" date="2022-12" db="EMBL/GenBank/DDBJ databases">
        <title>Paracoccus sp. EF6 isolated from a lake water.</title>
        <authorList>
            <person name="Liu H."/>
        </authorList>
    </citation>
    <scope>NUCLEOTIDE SEQUENCE</scope>
    <source>
        <strain evidence="1">EF6</strain>
    </source>
</reference>
<comment type="caution">
    <text evidence="1">The sequence shown here is derived from an EMBL/GenBank/DDBJ whole genome shotgun (WGS) entry which is preliminary data.</text>
</comment>
<accession>A0ABT4J3X0</accession>
<dbReference type="Proteomes" id="UP001149822">
    <property type="component" value="Unassembled WGS sequence"/>
</dbReference>
<organism evidence="1 2">
    <name type="scientific">Paracoccus benzoatiresistens</name>
    <dbReference type="NCBI Taxonomy" id="2997341"/>
    <lineage>
        <taxon>Bacteria</taxon>
        <taxon>Pseudomonadati</taxon>
        <taxon>Pseudomonadota</taxon>
        <taxon>Alphaproteobacteria</taxon>
        <taxon>Rhodobacterales</taxon>
        <taxon>Paracoccaceae</taxon>
        <taxon>Paracoccus</taxon>
    </lineage>
</organism>
<protein>
    <submittedName>
        <fullName evidence="1">Uncharacterized protein</fullName>
    </submittedName>
</protein>
<dbReference type="RefSeq" id="WP_268941813.1">
    <property type="nucleotide sequence ID" value="NZ_JAPTYD010000009.1"/>
</dbReference>